<reference evidence="3" key="1">
    <citation type="submission" date="2016-10" db="EMBL/GenBank/DDBJ databases">
        <authorList>
            <person name="Varghese N."/>
            <person name="Submissions S."/>
        </authorList>
    </citation>
    <scope>NUCLEOTIDE SEQUENCE [LARGE SCALE GENOMIC DNA]</scope>
    <source>
        <strain evidence="3">BL36</strain>
    </source>
</reference>
<evidence type="ECO:0000313" key="2">
    <source>
        <dbReference type="EMBL" id="SFL40576.1"/>
    </source>
</evidence>
<dbReference type="AlphaFoldDB" id="A0A1I4HGS1"/>
<dbReference type="OrthoDB" id="8003857at2"/>
<evidence type="ECO:0000259" key="1">
    <source>
        <dbReference type="Pfam" id="PF21834"/>
    </source>
</evidence>
<dbReference type="Proteomes" id="UP000199048">
    <property type="component" value="Unassembled WGS sequence"/>
</dbReference>
<dbReference type="Pfam" id="PF21834">
    <property type="entry name" value="DUF6894"/>
    <property type="match status" value="1"/>
</dbReference>
<keyword evidence="3" id="KW-1185">Reference proteome</keyword>
<accession>A0A1I4HGS1</accession>
<dbReference type="RefSeq" id="WP_092038166.1">
    <property type="nucleotide sequence ID" value="NZ_FOTK01000004.1"/>
</dbReference>
<proteinExistence type="predicted"/>
<protein>
    <recommendedName>
        <fullName evidence="1">DUF6894 domain-containing protein</fullName>
    </recommendedName>
</protein>
<name>A0A1I4HGS1_9HYPH</name>
<gene>
    <name evidence="2" type="ORF">SAMN05192568_1004198</name>
</gene>
<sequence length="73" mass="8076">MAARFYFELANAEITFHDTTGVEAADLAEALFEARSVIAEMADEIADENPGPPWTLLVRDEAGWLVGRLPVRK</sequence>
<feature type="domain" description="DUF6894" evidence="1">
    <location>
        <begin position="4"/>
        <end position="71"/>
    </location>
</feature>
<dbReference type="EMBL" id="FOTK01000004">
    <property type="protein sequence ID" value="SFL40576.1"/>
    <property type="molecule type" value="Genomic_DNA"/>
</dbReference>
<evidence type="ECO:0000313" key="3">
    <source>
        <dbReference type="Proteomes" id="UP000199048"/>
    </source>
</evidence>
<dbReference type="InterPro" id="IPR054189">
    <property type="entry name" value="DUF6894"/>
</dbReference>
<organism evidence="2 3">
    <name type="scientific">Methylobacterium pseudosasicola</name>
    <dbReference type="NCBI Taxonomy" id="582667"/>
    <lineage>
        <taxon>Bacteria</taxon>
        <taxon>Pseudomonadati</taxon>
        <taxon>Pseudomonadota</taxon>
        <taxon>Alphaproteobacteria</taxon>
        <taxon>Hyphomicrobiales</taxon>
        <taxon>Methylobacteriaceae</taxon>
        <taxon>Methylobacterium</taxon>
    </lineage>
</organism>